<keyword evidence="2" id="KW-1185">Reference proteome</keyword>
<evidence type="ECO:0000313" key="1">
    <source>
        <dbReference type="EMBL" id="GKV34752.1"/>
    </source>
</evidence>
<organism evidence="1 2">
    <name type="scientific">Rubroshorea leprosula</name>
    <dbReference type="NCBI Taxonomy" id="152421"/>
    <lineage>
        <taxon>Eukaryota</taxon>
        <taxon>Viridiplantae</taxon>
        <taxon>Streptophyta</taxon>
        <taxon>Embryophyta</taxon>
        <taxon>Tracheophyta</taxon>
        <taxon>Spermatophyta</taxon>
        <taxon>Magnoliopsida</taxon>
        <taxon>eudicotyledons</taxon>
        <taxon>Gunneridae</taxon>
        <taxon>Pentapetalae</taxon>
        <taxon>rosids</taxon>
        <taxon>malvids</taxon>
        <taxon>Malvales</taxon>
        <taxon>Dipterocarpaceae</taxon>
        <taxon>Rubroshorea</taxon>
    </lineage>
</organism>
<gene>
    <name evidence="1" type="ORF">SLEP1_g43097</name>
</gene>
<sequence>MGLMAGNNMKVIEYFVTLALGVNFQCYATEVSKLW</sequence>
<name>A0AAV5LDF7_9ROSI</name>
<dbReference type="AlphaFoldDB" id="A0AAV5LDF7"/>
<proteinExistence type="predicted"/>
<accession>A0AAV5LDF7</accession>
<dbReference type="Proteomes" id="UP001054252">
    <property type="component" value="Unassembled WGS sequence"/>
</dbReference>
<dbReference type="EMBL" id="BPVZ01000107">
    <property type="protein sequence ID" value="GKV34752.1"/>
    <property type="molecule type" value="Genomic_DNA"/>
</dbReference>
<protein>
    <submittedName>
        <fullName evidence="1">Uncharacterized protein</fullName>
    </submittedName>
</protein>
<evidence type="ECO:0000313" key="2">
    <source>
        <dbReference type="Proteomes" id="UP001054252"/>
    </source>
</evidence>
<reference evidence="1 2" key="1">
    <citation type="journal article" date="2021" name="Commun. Biol.">
        <title>The genome of Shorea leprosula (Dipterocarpaceae) highlights the ecological relevance of drought in aseasonal tropical rainforests.</title>
        <authorList>
            <person name="Ng K.K.S."/>
            <person name="Kobayashi M.J."/>
            <person name="Fawcett J.A."/>
            <person name="Hatakeyama M."/>
            <person name="Paape T."/>
            <person name="Ng C.H."/>
            <person name="Ang C.C."/>
            <person name="Tnah L.H."/>
            <person name="Lee C.T."/>
            <person name="Nishiyama T."/>
            <person name="Sese J."/>
            <person name="O'Brien M.J."/>
            <person name="Copetti D."/>
            <person name="Mohd Noor M.I."/>
            <person name="Ong R.C."/>
            <person name="Putra M."/>
            <person name="Sireger I.Z."/>
            <person name="Indrioko S."/>
            <person name="Kosugi Y."/>
            <person name="Izuno A."/>
            <person name="Isagi Y."/>
            <person name="Lee S.L."/>
            <person name="Shimizu K.K."/>
        </authorList>
    </citation>
    <scope>NUCLEOTIDE SEQUENCE [LARGE SCALE GENOMIC DNA]</scope>
    <source>
        <strain evidence="1">214</strain>
    </source>
</reference>
<comment type="caution">
    <text evidence="1">The sequence shown here is derived from an EMBL/GenBank/DDBJ whole genome shotgun (WGS) entry which is preliminary data.</text>
</comment>